<proteinExistence type="predicted"/>
<sequence length="85" mass="9640">MWAFVGQGAIELAASEAGESGALFKLYRNPAWSCFCLPGSKRPNRGRKTFSLKKIDRWQVRQKFAFKSLEVNYRLLGDAVRDIDA</sequence>
<name>A0ABY1QAW2_9BACT</name>
<dbReference type="EMBL" id="FXUG01000007">
    <property type="protein sequence ID" value="SMP62072.1"/>
    <property type="molecule type" value="Genomic_DNA"/>
</dbReference>
<organism evidence="1 2">
    <name type="scientific">Neorhodopirellula lusitana</name>
    <dbReference type="NCBI Taxonomy" id="445327"/>
    <lineage>
        <taxon>Bacteria</taxon>
        <taxon>Pseudomonadati</taxon>
        <taxon>Planctomycetota</taxon>
        <taxon>Planctomycetia</taxon>
        <taxon>Pirellulales</taxon>
        <taxon>Pirellulaceae</taxon>
        <taxon>Neorhodopirellula</taxon>
    </lineage>
</organism>
<keyword evidence="2" id="KW-1185">Reference proteome</keyword>
<evidence type="ECO:0008006" key="3">
    <source>
        <dbReference type="Google" id="ProtNLM"/>
    </source>
</evidence>
<comment type="caution">
    <text evidence="1">The sequence shown here is derived from an EMBL/GenBank/DDBJ whole genome shotgun (WGS) entry which is preliminary data.</text>
</comment>
<dbReference type="Proteomes" id="UP001158067">
    <property type="component" value="Unassembled WGS sequence"/>
</dbReference>
<accession>A0ABY1QAW2</accession>
<gene>
    <name evidence="1" type="ORF">SAMN06265222_107224</name>
</gene>
<evidence type="ECO:0000313" key="2">
    <source>
        <dbReference type="Proteomes" id="UP001158067"/>
    </source>
</evidence>
<reference evidence="1 2" key="1">
    <citation type="submission" date="2017-05" db="EMBL/GenBank/DDBJ databases">
        <authorList>
            <person name="Varghese N."/>
            <person name="Submissions S."/>
        </authorList>
    </citation>
    <scope>NUCLEOTIDE SEQUENCE [LARGE SCALE GENOMIC DNA]</scope>
    <source>
        <strain evidence="1 2">DSM 25457</strain>
    </source>
</reference>
<protein>
    <recommendedName>
        <fullName evidence="3">Transposase</fullName>
    </recommendedName>
</protein>
<evidence type="ECO:0000313" key="1">
    <source>
        <dbReference type="EMBL" id="SMP62072.1"/>
    </source>
</evidence>